<dbReference type="EMBL" id="CAJJDO010000033">
    <property type="protein sequence ID" value="CAD8159409.1"/>
    <property type="molecule type" value="Genomic_DNA"/>
</dbReference>
<keyword evidence="2" id="KW-0472">Membrane</keyword>
<dbReference type="GO" id="GO:0035091">
    <property type="term" value="F:phosphatidylinositol binding"/>
    <property type="evidence" value="ECO:0007669"/>
    <property type="project" value="TreeGrafter"/>
</dbReference>
<proteinExistence type="predicted"/>
<feature type="transmembrane region" description="Helical" evidence="2">
    <location>
        <begin position="6"/>
        <end position="24"/>
    </location>
</feature>
<name>A0A8S1U7Q2_9CILI</name>
<dbReference type="InterPro" id="IPR053227">
    <property type="entry name" value="TRPL-trafficking_regulator"/>
</dbReference>
<evidence type="ECO:0000256" key="2">
    <source>
        <dbReference type="SAM" id="Phobius"/>
    </source>
</evidence>
<protein>
    <recommendedName>
        <fullName evidence="3">NadR/Ttd14 AAA domain-containing protein</fullName>
    </recommendedName>
</protein>
<keyword evidence="2" id="KW-1133">Transmembrane helix</keyword>
<evidence type="ECO:0000313" key="4">
    <source>
        <dbReference type="EMBL" id="CAD8159409.1"/>
    </source>
</evidence>
<dbReference type="GO" id="GO:0005525">
    <property type="term" value="F:GTP binding"/>
    <property type="evidence" value="ECO:0007669"/>
    <property type="project" value="TreeGrafter"/>
</dbReference>
<feature type="domain" description="NadR/Ttd14 AAA" evidence="3">
    <location>
        <begin position="88"/>
        <end position="266"/>
    </location>
</feature>
<organism evidence="4 5">
    <name type="scientific">Paramecium pentaurelia</name>
    <dbReference type="NCBI Taxonomy" id="43138"/>
    <lineage>
        <taxon>Eukaryota</taxon>
        <taxon>Sar</taxon>
        <taxon>Alveolata</taxon>
        <taxon>Ciliophora</taxon>
        <taxon>Intramacronucleata</taxon>
        <taxon>Oligohymenophorea</taxon>
        <taxon>Peniculida</taxon>
        <taxon>Parameciidae</taxon>
        <taxon>Paramecium</taxon>
    </lineage>
</organism>
<dbReference type="GO" id="GO:0070300">
    <property type="term" value="F:phosphatidic acid binding"/>
    <property type="evidence" value="ECO:0007669"/>
    <property type="project" value="TreeGrafter"/>
</dbReference>
<gene>
    <name evidence="4" type="ORF">PPENT_87.1.T0330118</name>
</gene>
<dbReference type="PANTHER" id="PTHR34932">
    <property type="entry name" value="TRPL TRANSLOCATION DEFECT PROTEIN 14"/>
    <property type="match status" value="1"/>
</dbReference>
<dbReference type="InterPro" id="IPR038727">
    <property type="entry name" value="NadR/Ttd14_AAA_dom"/>
</dbReference>
<feature type="compositionally biased region" description="Basic and acidic residues" evidence="1">
    <location>
        <begin position="479"/>
        <end position="488"/>
    </location>
</feature>
<dbReference type="AlphaFoldDB" id="A0A8S1U7Q2"/>
<comment type="caution">
    <text evidence="4">The sequence shown here is derived from an EMBL/GenBank/DDBJ whole genome shotgun (WGS) entry which is preliminary data.</text>
</comment>
<evidence type="ECO:0000256" key="1">
    <source>
        <dbReference type="SAM" id="MobiDB-lite"/>
    </source>
</evidence>
<keyword evidence="2" id="KW-0812">Transmembrane</keyword>
<dbReference type="Proteomes" id="UP000689195">
    <property type="component" value="Unassembled WGS sequence"/>
</dbReference>
<feature type="region of interest" description="Disordered" evidence="1">
    <location>
        <begin position="476"/>
        <end position="513"/>
    </location>
</feature>
<dbReference type="OrthoDB" id="6375174at2759"/>
<dbReference type="PANTHER" id="PTHR34932:SF1">
    <property type="entry name" value="TRPL TRANSLOCATION DEFECT PROTEIN 14"/>
    <property type="match status" value="1"/>
</dbReference>
<reference evidence="4" key="1">
    <citation type="submission" date="2021-01" db="EMBL/GenBank/DDBJ databases">
        <authorList>
            <consortium name="Genoscope - CEA"/>
            <person name="William W."/>
        </authorList>
    </citation>
    <scope>NUCLEOTIDE SEQUENCE</scope>
</reference>
<dbReference type="Pfam" id="PF13521">
    <property type="entry name" value="AAA_28"/>
    <property type="match status" value="1"/>
</dbReference>
<keyword evidence="5" id="KW-1185">Reference proteome</keyword>
<evidence type="ECO:0000313" key="5">
    <source>
        <dbReference type="Proteomes" id="UP000689195"/>
    </source>
</evidence>
<accession>A0A8S1U7Q2</accession>
<sequence length="513" mass="60321">MNKDPLIYGLCFSLIPCLIVFTKWKLDQKKFAMKENLYKKMLLNSNELQQKKSEQQQKNLKSDAELGETIEYNLMNQLLKNNHSRVRKICITGGPCAGKTTGLNFLAEKLKERGFAVYIVPEAATTLFMGGGMLDLDNYSAEDKMTFQMNLLNLQVKLEHTFNVLAMLCPENKTPVLLCDRGLMDGKAYMDSSEWYEMIGKYNLDEFQMRDLRYDAIVHMVTAADSTDCYSTLNNKARHETQQQALEMDHRTQKAWTGHPNLIKIDNHSVKSFNEKLDWLLEEVLRILGHSIRQREIGITRLFFLDELIDLNKIEDEHQIFEIKKTYLIPQQENSTLLLVQRIHEGRSQLYIKEKFFENDTMVKANIVKLQKKDYEIFKRLANPDYLQLNLKKACFTYEGQYFIVNEYEGFCQFLKIKNCKKNTDIKFPSYINKQYLDEVFEKYTSRVFAKEFSQEPRLRDRNNQARIKFRKLSVADDSIEKPPRSDQEPTDDFQLDQKQVLSEKRIPQPKQK</sequence>
<evidence type="ECO:0000259" key="3">
    <source>
        <dbReference type="Pfam" id="PF13521"/>
    </source>
</evidence>